<dbReference type="PROSITE" id="PS51898">
    <property type="entry name" value="TYR_RECOMBINASE"/>
    <property type="match status" value="1"/>
</dbReference>
<dbReference type="PANTHER" id="PTHR30349:SF64">
    <property type="entry name" value="PROPHAGE INTEGRASE INTD-RELATED"/>
    <property type="match status" value="1"/>
</dbReference>
<sequence length="306" mass="34087">MKRTTAFRIDPVRDPEGDAALNAHLRDLTRRGLSRRTWTQRLVVINRFAKFIAPTPLLSATVEDLERWMDALIDQGCMVSTRANYSAQLKQFVLWAAERGLLDESLVKALPRIKVPQGMPRPIGEDDLKLALMTAAQPVRAWLVLGAYCGLRAGEIANLRREHLLDDHRPPVLMVVDGKGGKTRGVPMSETVLAELGPFLTARRGRLWLAGSSNPSAAVTKRVRTHLVSLGLPFSCHSLRHRFATQVYQRSRDLRMTQDLLGHATPATTQVYAQWDFRAGASVLDELGDDLRAAPVLVPDKPARRP</sequence>
<dbReference type="InterPro" id="IPR011010">
    <property type="entry name" value="DNA_brk_join_enz"/>
</dbReference>
<comment type="caution">
    <text evidence="7">The sequence shown here is derived from an EMBL/GenBank/DDBJ whole genome shotgun (WGS) entry which is preliminary data.</text>
</comment>
<dbReference type="InterPro" id="IPR010998">
    <property type="entry name" value="Integrase_recombinase_N"/>
</dbReference>
<proteinExistence type="inferred from homology"/>
<evidence type="ECO:0000256" key="3">
    <source>
        <dbReference type="ARBA" id="ARBA00023172"/>
    </source>
</evidence>
<dbReference type="InterPro" id="IPR050090">
    <property type="entry name" value="Tyrosine_recombinase_XerCD"/>
</dbReference>
<evidence type="ECO:0000313" key="7">
    <source>
        <dbReference type="EMBL" id="MFD1233547.1"/>
    </source>
</evidence>
<evidence type="ECO:0000313" key="8">
    <source>
        <dbReference type="Proteomes" id="UP001597182"/>
    </source>
</evidence>
<keyword evidence="2 4" id="KW-0238">DNA-binding</keyword>
<reference evidence="8" key="1">
    <citation type="journal article" date="2019" name="Int. J. Syst. Evol. Microbiol.">
        <title>The Global Catalogue of Microorganisms (GCM) 10K type strain sequencing project: providing services to taxonomists for standard genome sequencing and annotation.</title>
        <authorList>
            <consortium name="The Broad Institute Genomics Platform"/>
            <consortium name="The Broad Institute Genome Sequencing Center for Infectious Disease"/>
            <person name="Wu L."/>
            <person name="Ma J."/>
        </authorList>
    </citation>
    <scope>NUCLEOTIDE SEQUENCE [LARGE SCALE GENOMIC DNA]</scope>
    <source>
        <strain evidence="8">CCUG 49018</strain>
    </source>
</reference>
<keyword evidence="3" id="KW-0233">DNA recombination</keyword>
<evidence type="ECO:0000259" key="5">
    <source>
        <dbReference type="PROSITE" id="PS51898"/>
    </source>
</evidence>
<gene>
    <name evidence="7" type="ORF">ACFQ34_09665</name>
</gene>
<accession>A0ABW3VE23</accession>
<dbReference type="SUPFAM" id="SSF56349">
    <property type="entry name" value="DNA breaking-rejoining enzymes"/>
    <property type="match status" value="1"/>
</dbReference>
<evidence type="ECO:0000259" key="6">
    <source>
        <dbReference type="PROSITE" id="PS51900"/>
    </source>
</evidence>
<dbReference type="Gene3D" id="1.10.443.10">
    <property type="entry name" value="Intergrase catalytic core"/>
    <property type="match status" value="1"/>
</dbReference>
<dbReference type="InterPro" id="IPR013762">
    <property type="entry name" value="Integrase-like_cat_sf"/>
</dbReference>
<protein>
    <submittedName>
        <fullName evidence="7">Tyrosine-type recombinase/integrase</fullName>
    </submittedName>
</protein>
<dbReference type="InterPro" id="IPR002104">
    <property type="entry name" value="Integrase_catalytic"/>
</dbReference>
<dbReference type="Proteomes" id="UP001597182">
    <property type="component" value="Unassembled WGS sequence"/>
</dbReference>
<dbReference type="Gene3D" id="1.10.150.130">
    <property type="match status" value="1"/>
</dbReference>
<evidence type="ECO:0000256" key="2">
    <source>
        <dbReference type="ARBA" id="ARBA00023125"/>
    </source>
</evidence>
<dbReference type="RefSeq" id="WP_346093753.1">
    <property type="nucleotide sequence ID" value="NZ_BAABKS010000081.1"/>
</dbReference>
<evidence type="ECO:0000256" key="4">
    <source>
        <dbReference type="PROSITE-ProRule" id="PRU01248"/>
    </source>
</evidence>
<dbReference type="Pfam" id="PF00589">
    <property type="entry name" value="Phage_integrase"/>
    <property type="match status" value="1"/>
</dbReference>
<dbReference type="CDD" id="cd00397">
    <property type="entry name" value="DNA_BRE_C"/>
    <property type="match status" value="1"/>
</dbReference>
<dbReference type="EMBL" id="JBHTMB010000065">
    <property type="protein sequence ID" value="MFD1233547.1"/>
    <property type="molecule type" value="Genomic_DNA"/>
</dbReference>
<comment type="similarity">
    <text evidence="1">Belongs to the 'phage' integrase family.</text>
</comment>
<feature type="domain" description="Core-binding (CB)" evidence="6">
    <location>
        <begin position="15"/>
        <end position="97"/>
    </location>
</feature>
<name>A0ABW3VE23_9PSEU</name>
<dbReference type="PANTHER" id="PTHR30349">
    <property type="entry name" value="PHAGE INTEGRASE-RELATED"/>
    <property type="match status" value="1"/>
</dbReference>
<evidence type="ECO:0000256" key="1">
    <source>
        <dbReference type="ARBA" id="ARBA00008857"/>
    </source>
</evidence>
<feature type="domain" description="Tyr recombinase" evidence="5">
    <location>
        <begin position="118"/>
        <end position="285"/>
    </location>
</feature>
<dbReference type="InterPro" id="IPR044068">
    <property type="entry name" value="CB"/>
</dbReference>
<organism evidence="7 8">
    <name type="scientific">Pseudonocardia benzenivorans</name>
    <dbReference type="NCBI Taxonomy" id="228005"/>
    <lineage>
        <taxon>Bacteria</taxon>
        <taxon>Bacillati</taxon>
        <taxon>Actinomycetota</taxon>
        <taxon>Actinomycetes</taxon>
        <taxon>Pseudonocardiales</taxon>
        <taxon>Pseudonocardiaceae</taxon>
        <taxon>Pseudonocardia</taxon>
    </lineage>
</organism>
<dbReference type="PROSITE" id="PS51900">
    <property type="entry name" value="CB"/>
    <property type="match status" value="1"/>
</dbReference>
<keyword evidence="8" id="KW-1185">Reference proteome</keyword>